<name>A0A0X3PWB2_SCHSO</name>
<dbReference type="EMBL" id="GEEE01003895">
    <property type="protein sequence ID" value="JAP59330.1"/>
    <property type="molecule type" value="Transcribed_RNA"/>
</dbReference>
<keyword evidence="1" id="KW-0732">Signal</keyword>
<reference evidence="2" key="1">
    <citation type="submission" date="2016-01" db="EMBL/GenBank/DDBJ databases">
        <title>Reference transcriptome for the parasite Schistocephalus solidus: insights into the molecular evolution of parasitism.</title>
        <authorList>
            <person name="Hebert F.O."/>
            <person name="Grambauer S."/>
            <person name="Barber I."/>
            <person name="Landry C.R."/>
            <person name="Aubin-Horth N."/>
        </authorList>
    </citation>
    <scope>NUCLEOTIDE SEQUENCE</scope>
</reference>
<protein>
    <submittedName>
        <fullName evidence="2">Uncharacterized protein</fullName>
    </submittedName>
</protein>
<proteinExistence type="predicted"/>
<sequence length="208" mass="23292">MLYSECVMLLLIVEVSIACRSNPTTPRPETTTTAQTAPSYDARIPDEQERELMAEFLLPSMNALSEILYSSPIREHPAALALFVSNISLARCYRIAHLGRTNDYDCENVRLTIDIDIFKPMSENVDWMVHSGSIKNVADVFLNVTGQLILDHAEPACRMSALHVKSVLVRDLVYPPLCRKSAIDRGLSAALASMVKNMQLLCSFYRIE</sequence>
<dbReference type="AlphaFoldDB" id="A0A0X3PWB2"/>
<feature type="signal peptide" evidence="1">
    <location>
        <begin position="1"/>
        <end position="18"/>
    </location>
</feature>
<organism evidence="2">
    <name type="scientific">Schistocephalus solidus</name>
    <name type="common">Tapeworm</name>
    <dbReference type="NCBI Taxonomy" id="70667"/>
    <lineage>
        <taxon>Eukaryota</taxon>
        <taxon>Metazoa</taxon>
        <taxon>Spiralia</taxon>
        <taxon>Lophotrochozoa</taxon>
        <taxon>Platyhelminthes</taxon>
        <taxon>Cestoda</taxon>
        <taxon>Eucestoda</taxon>
        <taxon>Diphyllobothriidea</taxon>
        <taxon>Diphyllobothriidae</taxon>
        <taxon>Schistocephalus</taxon>
    </lineage>
</organism>
<accession>A0A0X3PWB2</accession>
<evidence type="ECO:0000256" key="1">
    <source>
        <dbReference type="SAM" id="SignalP"/>
    </source>
</evidence>
<gene>
    <name evidence="2" type="ORF">TR136907</name>
</gene>
<feature type="chain" id="PRO_5007440230" evidence="1">
    <location>
        <begin position="19"/>
        <end position="208"/>
    </location>
</feature>
<dbReference type="EMBL" id="GEEE01007084">
    <property type="protein sequence ID" value="JAP56141.1"/>
    <property type="molecule type" value="Transcribed_RNA"/>
</dbReference>
<evidence type="ECO:0000313" key="2">
    <source>
        <dbReference type="EMBL" id="JAP56141.1"/>
    </source>
</evidence>